<evidence type="ECO:0000256" key="2">
    <source>
        <dbReference type="ARBA" id="ARBA00022727"/>
    </source>
</evidence>
<evidence type="ECO:0000259" key="4">
    <source>
        <dbReference type="Pfam" id="PF13793"/>
    </source>
</evidence>
<dbReference type="OrthoDB" id="413572at2759"/>
<feature type="region of interest" description="Disordered" evidence="3">
    <location>
        <begin position="160"/>
        <end position="233"/>
    </location>
</feature>
<sequence>MVRNIVVLGGNSHPQLTQTICDHLGIPPAKILLGKFAVGETRVEIQESVREKDVFIIQSGGGKVNDHLMELLITISACRTASAKRITAVLPLFPYSRQSDIPYNKTGAPLSKGPSHGQHSRNSTSYTFESCPQTPYPGQQESVGLVNGVQSLHHQLGRIKMDDQRNGNSVPNSPVTSNPQSRSGGHRLPPHSETMESAHSDNSSKRSDKSDKTGAVNGVNGTHISKPTTKPPVFAPQPGYKQWVAQAGTLIADLLTCAGADHVITMDLHDPQYQGFFDIPVDNLYGRHLLRKYVQYSIPNYQNAVIVSPDAGGAKRATAIADALGMPFALIHKERRPTQISDRQNATMMLVGNVADRTAILIDDLADTSNTITRAAKLLKKEGATMVYALLTHGILSGDAIDRINASALDKVVVTNSVDQADHLKRCPKLEVLEVGNVFAEAIRRVHHGESISVLFDYN</sequence>
<dbReference type="GO" id="GO:0005737">
    <property type="term" value="C:cytoplasm"/>
    <property type="evidence" value="ECO:0007669"/>
    <property type="project" value="TreeGrafter"/>
</dbReference>
<protein>
    <submittedName>
        <fullName evidence="5">Phosphoribosyl pyrophosphokinase</fullName>
    </submittedName>
</protein>
<feature type="compositionally biased region" description="Basic and acidic residues" evidence="3">
    <location>
        <begin position="193"/>
        <end position="212"/>
    </location>
</feature>
<dbReference type="FunFam" id="3.40.50.2020:FF:000030">
    <property type="entry name" value="Ribose-phosphate pyrophosphokinase II"/>
    <property type="match status" value="1"/>
</dbReference>
<dbReference type="PANTHER" id="PTHR10210:SF36">
    <property type="entry name" value="RIBOSE-PHOSPHATE PYROPHOSPHOKINASE 5"/>
    <property type="match status" value="1"/>
</dbReference>
<dbReference type="Gene3D" id="3.40.50.2020">
    <property type="match status" value="3"/>
</dbReference>
<reference evidence="5" key="1">
    <citation type="journal article" date="2020" name="Stud. Mycol.">
        <title>101 Dothideomycetes genomes: a test case for predicting lifestyles and emergence of pathogens.</title>
        <authorList>
            <person name="Haridas S."/>
            <person name="Albert R."/>
            <person name="Binder M."/>
            <person name="Bloem J."/>
            <person name="Labutti K."/>
            <person name="Salamov A."/>
            <person name="Andreopoulos B."/>
            <person name="Baker S."/>
            <person name="Barry K."/>
            <person name="Bills G."/>
            <person name="Bluhm B."/>
            <person name="Cannon C."/>
            <person name="Castanera R."/>
            <person name="Culley D."/>
            <person name="Daum C."/>
            <person name="Ezra D."/>
            <person name="Gonzalez J."/>
            <person name="Henrissat B."/>
            <person name="Kuo A."/>
            <person name="Liang C."/>
            <person name="Lipzen A."/>
            <person name="Lutzoni F."/>
            <person name="Magnuson J."/>
            <person name="Mondo S."/>
            <person name="Nolan M."/>
            <person name="Ohm R."/>
            <person name="Pangilinan J."/>
            <person name="Park H.-J."/>
            <person name="Ramirez L."/>
            <person name="Alfaro M."/>
            <person name="Sun H."/>
            <person name="Tritt A."/>
            <person name="Yoshinaga Y."/>
            <person name="Zwiers L.-H."/>
            <person name="Turgeon B."/>
            <person name="Goodwin S."/>
            <person name="Spatafora J."/>
            <person name="Crous P."/>
            <person name="Grigoriev I."/>
        </authorList>
    </citation>
    <scope>NUCLEOTIDE SEQUENCE</scope>
    <source>
        <strain evidence="5">CBS 279.74</strain>
    </source>
</reference>
<dbReference type="CDD" id="cd06223">
    <property type="entry name" value="PRTases_typeI"/>
    <property type="match status" value="1"/>
</dbReference>
<comment type="similarity">
    <text evidence="1">Belongs to the ribose-phosphate pyrophosphokinase family.</text>
</comment>
<dbReference type="FunFam" id="3.40.50.2020:FF:000063">
    <property type="entry name" value="Phosphoribosylpyrophosphate synthetase"/>
    <property type="match status" value="1"/>
</dbReference>
<keyword evidence="2" id="KW-0545">Nucleotide biosynthesis</keyword>
<dbReference type="FunFam" id="3.40.50.2020:FF:000047">
    <property type="entry name" value="Ribose-phosphate pyrophosphokinase II"/>
    <property type="match status" value="1"/>
</dbReference>
<dbReference type="PANTHER" id="PTHR10210">
    <property type="entry name" value="RIBOSE-PHOSPHATE DIPHOSPHOKINASE FAMILY MEMBER"/>
    <property type="match status" value="1"/>
</dbReference>
<gene>
    <name evidence="5" type="ORF">K504DRAFT_458372</name>
</gene>
<dbReference type="SMART" id="SM01400">
    <property type="entry name" value="Pribosyltran_N"/>
    <property type="match status" value="1"/>
</dbReference>
<dbReference type="GO" id="GO:0016301">
    <property type="term" value="F:kinase activity"/>
    <property type="evidence" value="ECO:0007669"/>
    <property type="project" value="UniProtKB-KW"/>
</dbReference>
<proteinExistence type="inferred from homology"/>
<feature type="region of interest" description="Disordered" evidence="3">
    <location>
        <begin position="104"/>
        <end position="142"/>
    </location>
</feature>
<evidence type="ECO:0000313" key="6">
    <source>
        <dbReference type="Proteomes" id="UP000799428"/>
    </source>
</evidence>
<dbReference type="GO" id="GO:0006164">
    <property type="term" value="P:purine nucleotide biosynthetic process"/>
    <property type="evidence" value="ECO:0007669"/>
    <property type="project" value="TreeGrafter"/>
</dbReference>
<keyword evidence="5" id="KW-0808">Transferase</keyword>
<dbReference type="GO" id="GO:0002189">
    <property type="term" value="C:ribose phosphate diphosphokinase complex"/>
    <property type="evidence" value="ECO:0007669"/>
    <property type="project" value="TreeGrafter"/>
</dbReference>
<dbReference type="InterPro" id="IPR005946">
    <property type="entry name" value="Rib-P_diPkinase"/>
</dbReference>
<dbReference type="EMBL" id="MU005773">
    <property type="protein sequence ID" value="KAF2707885.1"/>
    <property type="molecule type" value="Genomic_DNA"/>
</dbReference>
<dbReference type="Pfam" id="PF13793">
    <property type="entry name" value="Pribosyltran_N"/>
    <property type="match status" value="1"/>
</dbReference>
<dbReference type="Pfam" id="PF14572">
    <property type="entry name" value="Pribosyl_synth"/>
    <property type="match status" value="1"/>
</dbReference>
<dbReference type="AlphaFoldDB" id="A0A6G1K5T6"/>
<evidence type="ECO:0000313" key="5">
    <source>
        <dbReference type="EMBL" id="KAF2707885.1"/>
    </source>
</evidence>
<dbReference type="InterPro" id="IPR029057">
    <property type="entry name" value="PRTase-like"/>
</dbReference>
<dbReference type="NCBIfam" id="TIGR01251">
    <property type="entry name" value="ribP_PPkin"/>
    <property type="match status" value="1"/>
</dbReference>
<feature type="compositionally biased region" description="Polar residues" evidence="3">
    <location>
        <begin position="219"/>
        <end position="228"/>
    </location>
</feature>
<keyword evidence="5" id="KW-0418">Kinase</keyword>
<dbReference type="GO" id="GO:0005524">
    <property type="term" value="F:ATP binding"/>
    <property type="evidence" value="ECO:0007669"/>
    <property type="project" value="TreeGrafter"/>
</dbReference>
<feature type="compositionally biased region" description="Polar residues" evidence="3">
    <location>
        <begin position="166"/>
        <end position="183"/>
    </location>
</feature>
<dbReference type="Proteomes" id="UP000799428">
    <property type="component" value="Unassembled WGS sequence"/>
</dbReference>
<feature type="domain" description="Ribose-phosphate pyrophosphokinase N-terminal" evidence="4">
    <location>
        <begin position="6"/>
        <end position="100"/>
    </location>
</feature>
<organism evidence="5 6">
    <name type="scientific">Pleomassaria siparia CBS 279.74</name>
    <dbReference type="NCBI Taxonomy" id="1314801"/>
    <lineage>
        <taxon>Eukaryota</taxon>
        <taxon>Fungi</taxon>
        <taxon>Dikarya</taxon>
        <taxon>Ascomycota</taxon>
        <taxon>Pezizomycotina</taxon>
        <taxon>Dothideomycetes</taxon>
        <taxon>Pleosporomycetidae</taxon>
        <taxon>Pleosporales</taxon>
        <taxon>Pleomassariaceae</taxon>
        <taxon>Pleomassaria</taxon>
    </lineage>
</organism>
<dbReference type="SUPFAM" id="SSF53271">
    <property type="entry name" value="PRTase-like"/>
    <property type="match status" value="2"/>
</dbReference>
<dbReference type="GO" id="GO:0000287">
    <property type="term" value="F:magnesium ion binding"/>
    <property type="evidence" value="ECO:0007669"/>
    <property type="project" value="InterPro"/>
</dbReference>
<name>A0A6G1K5T6_9PLEO</name>
<feature type="compositionally biased region" description="Polar residues" evidence="3">
    <location>
        <begin position="120"/>
        <end position="142"/>
    </location>
</feature>
<dbReference type="InterPro" id="IPR000836">
    <property type="entry name" value="PRTase_dom"/>
</dbReference>
<accession>A0A6G1K5T6</accession>
<dbReference type="GO" id="GO:0006015">
    <property type="term" value="P:5-phosphoribose 1-diphosphate biosynthetic process"/>
    <property type="evidence" value="ECO:0007669"/>
    <property type="project" value="TreeGrafter"/>
</dbReference>
<evidence type="ECO:0000256" key="3">
    <source>
        <dbReference type="SAM" id="MobiDB-lite"/>
    </source>
</evidence>
<dbReference type="GO" id="GO:0004749">
    <property type="term" value="F:ribose phosphate diphosphokinase activity"/>
    <property type="evidence" value="ECO:0007669"/>
    <property type="project" value="TreeGrafter"/>
</dbReference>
<keyword evidence="6" id="KW-1185">Reference proteome</keyword>
<dbReference type="InterPro" id="IPR029099">
    <property type="entry name" value="Pribosyltran_N"/>
</dbReference>
<evidence type="ECO:0000256" key="1">
    <source>
        <dbReference type="ARBA" id="ARBA00006478"/>
    </source>
</evidence>